<protein>
    <submittedName>
        <fullName evidence="3">Uncharacterized protein</fullName>
    </submittedName>
</protein>
<comment type="caution">
    <text evidence="3">The sequence shown here is derived from an EMBL/GenBank/DDBJ whole genome shotgun (WGS) entry which is preliminary data.</text>
</comment>
<sequence length="364" mass="39419">MESWQSWAFFLAIAAAAAWYYSQQPKGRQRGRPVQRVANTKTASANADWIESESQQKSSAKAAKAKAPKKSVKKAVQDIGDKAKANLSAASSTTGADGDDDLSPAVSPALGATTAVETPSGRDVSDMLEPRAAAPAVLRVLAPEKPARMNKPQQQRPETPQETKKQRQNKKKVEEAKAQREADEQQRLVLLEKQRRTAREARGEPAKNGIQQAKPPTSNPWSAPRSTGPQNVILPVTDDFNHHEVASTASSSEAATNGTAPTPDSMSGSAYMNNLPSEEEQLRMAMEDSAWTEVPKGRKNRKNKTGEAVGDDTSDSGVQREAPAVKPVASMNAENVKPTSRYELLPVEQLPEVPHKDDSDWPVV</sequence>
<feature type="compositionally biased region" description="Basic and acidic residues" evidence="1">
    <location>
        <begin position="159"/>
        <end position="205"/>
    </location>
</feature>
<feature type="compositionally biased region" description="Low complexity" evidence="1">
    <location>
        <begin position="246"/>
        <end position="256"/>
    </location>
</feature>
<dbReference type="EMBL" id="ML996102">
    <property type="protein sequence ID" value="KAF2739854.1"/>
    <property type="molecule type" value="Genomic_DNA"/>
</dbReference>
<dbReference type="AlphaFoldDB" id="A0A9P4R6L6"/>
<feature type="compositionally biased region" description="Low complexity" evidence="1">
    <location>
        <begin position="130"/>
        <end position="144"/>
    </location>
</feature>
<proteinExistence type="predicted"/>
<feature type="region of interest" description="Disordered" evidence="1">
    <location>
        <begin position="24"/>
        <end position="364"/>
    </location>
</feature>
<accession>A0A9P4R6L6</accession>
<feature type="compositionally biased region" description="Basic residues" evidence="1">
    <location>
        <begin position="63"/>
        <end position="73"/>
    </location>
</feature>
<evidence type="ECO:0000256" key="1">
    <source>
        <dbReference type="SAM" id="MobiDB-lite"/>
    </source>
</evidence>
<name>A0A9P4R6L6_9PLEO</name>
<reference evidence="3" key="1">
    <citation type="journal article" date="2020" name="Stud. Mycol.">
        <title>101 Dothideomycetes genomes: a test case for predicting lifestyles and emergence of pathogens.</title>
        <authorList>
            <person name="Haridas S."/>
            <person name="Albert R."/>
            <person name="Binder M."/>
            <person name="Bloem J."/>
            <person name="Labutti K."/>
            <person name="Salamov A."/>
            <person name="Andreopoulos B."/>
            <person name="Baker S."/>
            <person name="Barry K."/>
            <person name="Bills G."/>
            <person name="Bluhm B."/>
            <person name="Cannon C."/>
            <person name="Castanera R."/>
            <person name="Culley D."/>
            <person name="Daum C."/>
            <person name="Ezra D."/>
            <person name="Gonzalez J."/>
            <person name="Henrissat B."/>
            <person name="Kuo A."/>
            <person name="Liang C."/>
            <person name="Lipzen A."/>
            <person name="Lutzoni F."/>
            <person name="Magnuson J."/>
            <person name="Mondo S."/>
            <person name="Nolan M."/>
            <person name="Ohm R."/>
            <person name="Pangilinan J."/>
            <person name="Park H.-J."/>
            <person name="Ramirez L."/>
            <person name="Alfaro M."/>
            <person name="Sun H."/>
            <person name="Tritt A."/>
            <person name="Yoshinaga Y."/>
            <person name="Zwiers L.-H."/>
            <person name="Turgeon B."/>
            <person name="Goodwin S."/>
            <person name="Spatafora J."/>
            <person name="Crous P."/>
            <person name="Grigoriev I."/>
        </authorList>
    </citation>
    <scope>NUCLEOTIDE SEQUENCE</scope>
    <source>
        <strain evidence="3">CBS 125425</strain>
    </source>
</reference>
<feature type="compositionally biased region" description="Polar residues" evidence="1">
    <location>
        <begin position="257"/>
        <end position="276"/>
    </location>
</feature>
<feature type="compositionally biased region" description="Basic and acidic residues" evidence="1">
    <location>
        <begin position="353"/>
        <end position="364"/>
    </location>
</feature>
<feature type="signal peptide" evidence="2">
    <location>
        <begin position="1"/>
        <end position="18"/>
    </location>
</feature>
<dbReference type="OrthoDB" id="4207724at2759"/>
<feature type="chain" id="PRO_5040351113" evidence="2">
    <location>
        <begin position="19"/>
        <end position="364"/>
    </location>
</feature>
<keyword evidence="2" id="KW-0732">Signal</keyword>
<organism evidence="3 4">
    <name type="scientific">Polyplosphaeria fusca</name>
    <dbReference type="NCBI Taxonomy" id="682080"/>
    <lineage>
        <taxon>Eukaryota</taxon>
        <taxon>Fungi</taxon>
        <taxon>Dikarya</taxon>
        <taxon>Ascomycota</taxon>
        <taxon>Pezizomycotina</taxon>
        <taxon>Dothideomycetes</taxon>
        <taxon>Pleosporomycetidae</taxon>
        <taxon>Pleosporales</taxon>
        <taxon>Tetraplosphaeriaceae</taxon>
        <taxon>Polyplosphaeria</taxon>
    </lineage>
</organism>
<feature type="compositionally biased region" description="Polar residues" evidence="1">
    <location>
        <begin position="209"/>
        <end position="230"/>
    </location>
</feature>
<evidence type="ECO:0000313" key="3">
    <source>
        <dbReference type="EMBL" id="KAF2739854.1"/>
    </source>
</evidence>
<dbReference type="Proteomes" id="UP000799444">
    <property type="component" value="Unassembled WGS sequence"/>
</dbReference>
<gene>
    <name evidence="3" type="ORF">EJ04DRAFT_259127</name>
</gene>
<keyword evidence="4" id="KW-1185">Reference proteome</keyword>
<evidence type="ECO:0000256" key="2">
    <source>
        <dbReference type="SAM" id="SignalP"/>
    </source>
</evidence>
<evidence type="ECO:0000313" key="4">
    <source>
        <dbReference type="Proteomes" id="UP000799444"/>
    </source>
</evidence>
<feature type="compositionally biased region" description="Basic and acidic residues" evidence="1">
    <location>
        <begin position="75"/>
        <end position="84"/>
    </location>
</feature>